<feature type="signal peptide" evidence="2">
    <location>
        <begin position="1"/>
        <end position="25"/>
    </location>
</feature>
<sequence>MINKFTFRLSLTILLFTIASGFSFAQDSRNVNAKNFNNISVSSGIDLFLTQGNTETVTIKGREEIIKDVIVEQNGAQLTIKYKRGVNWSGLFRNSKINVYITYKKLNTISASGGSDVKTENTLNTDILNITASGGSDISLSVKCKDLSISASGGSDIDIEGNAENMQLNASGGSDVDAFNLKANYAKVSASGGSDINVNVEKGLEANATSGSDVKYRGNASLKKTSNSKSSDVTRVN</sequence>
<feature type="chain" id="PRO_5046745978" evidence="2">
    <location>
        <begin position="26"/>
        <end position="237"/>
    </location>
</feature>
<dbReference type="Gene3D" id="2.160.20.120">
    <property type="match status" value="1"/>
</dbReference>
<dbReference type="Pfam" id="PF10988">
    <property type="entry name" value="DUF2807"/>
    <property type="match status" value="1"/>
</dbReference>
<evidence type="ECO:0000313" key="5">
    <source>
        <dbReference type="Proteomes" id="UP001165460"/>
    </source>
</evidence>
<organism evidence="4 5">
    <name type="scientific">Pedobacter montanisoli</name>
    <dbReference type="NCBI Taxonomy" id="2923277"/>
    <lineage>
        <taxon>Bacteria</taxon>
        <taxon>Pseudomonadati</taxon>
        <taxon>Bacteroidota</taxon>
        <taxon>Sphingobacteriia</taxon>
        <taxon>Sphingobacteriales</taxon>
        <taxon>Sphingobacteriaceae</taxon>
        <taxon>Pedobacter</taxon>
    </lineage>
</organism>
<keyword evidence="2" id="KW-0732">Signal</keyword>
<feature type="compositionally biased region" description="Polar residues" evidence="1">
    <location>
        <begin position="222"/>
        <end position="237"/>
    </location>
</feature>
<evidence type="ECO:0000256" key="1">
    <source>
        <dbReference type="SAM" id="MobiDB-lite"/>
    </source>
</evidence>
<evidence type="ECO:0000259" key="3">
    <source>
        <dbReference type="Pfam" id="PF10988"/>
    </source>
</evidence>
<dbReference type="RefSeq" id="WP_243360973.1">
    <property type="nucleotide sequence ID" value="NZ_JALGBH010000001.1"/>
</dbReference>
<gene>
    <name evidence="4" type="ORF">MMF97_07210</name>
</gene>
<keyword evidence="5" id="KW-1185">Reference proteome</keyword>
<dbReference type="Proteomes" id="UP001165460">
    <property type="component" value="Unassembled WGS sequence"/>
</dbReference>
<proteinExistence type="predicted"/>
<comment type="caution">
    <text evidence="4">The sequence shown here is derived from an EMBL/GenBank/DDBJ whole genome shotgun (WGS) entry which is preliminary data.</text>
</comment>
<evidence type="ECO:0000313" key="4">
    <source>
        <dbReference type="EMBL" id="MCJ0742493.1"/>
    </source>
</evidence>
<evidence type="ECO:0000256" key="2">
    <source>
        <dbReference type="SAM" id="SignalP"/>
    </source>
</evidence>
<accession>A0ABS9ZW14</accession>
<dbReference type="EMBL" id="JALGBH010000001">
    <property type="protein sequence ID" value="MCJ0742493.1"/>
    <property type="molecule type" value="Genomic_DNA"/>
</dbReference>
<reference evidence="4" key="1">
    <citation type="submission" date="2022-03" db="EMBL/GenBank/DDBJ databases">
        <authorList>
            <person name="Woo C.Y."/>
        </authorList>
    </citation>
    <scope>NUCLEOTIDE SEQUENCE</scope>
    <source>
        <strain evidence="4">CYS-01</strain>
    </source>
</reference>
<feature type="domain" description="Putative auto-transporter adhesin head GIN" evidence="3">
    <location>
        <begin position="35"/>
        <end position="220"/>
    </location>
</feature>
<name>A0ABS9ZW14_9SPHI</name>
<dbReference type="InterPro" id="IPR021255">
    <property type="entry name" value="DUF2807"/>
</dbReference>
<feature type="region of interest" description="Disordered" evidence="1">
    <location>
        <begin position="218"/>
        <end position="237"/>
    </location>
</feature>
<protein>
    <submittedName>
        <fullName evidence="4">DUF2807 domain-containing protein</fullName>
    </submittedName>
</protein>